<feature type="region of interest" description="Disordered" evidence="3">
    <location>
        <begin position="99"/>
        <end position="160"/>
    </location>
</feature>
<feature type="domain" description="Glycine zipper 2TM" evidence="5">
    <location>
        <begin position="166"/>
        <end position="205"/>
    </location>
</feature>
<name>A0A4R5U1M5_9GAMM</name>
<keyword evidence="2" id="KW-0472">Membrane</keyword>
<dbReference type="InterPro" id="IPR008816">
    <property type="entry name" value="Gly_zipper_2TM_dom"/>
</dbReference>
<comment type="caution">
    <text evidence="6">The sequence shown here is derived from an EMBL/GenBank/DDBJ whole genome shotgun (WGS) entry which is preliminary data.</text>
</comment>
<evidence type="ECO:0000256" key="3">
    <source>
        <dbReference type="SAM" id="MobiDB-lite"/>
    </source>
</evidence>
<feature type="chain" id="PRO_5020972926" evidence="4">
    <location>
        <begin position="22"/>
        <end position="281"/>
    </location>
</feature>
<reference evidence="6 7" key="1">
    <citation type="submission" date="2019-03" db="EMBL/GenBank/DDBJ databases">
        <title>Luteimonas zhaokaii sp.nov., isolated from the rectal contents of Plateau pika in Yushu, Qinghai Province, China.</title>
        <authorList>
            <person name="Zhang G."/>
        </authorList>
    </citation>
    <scope>NUCLEOTIDE SEQUENCE [LARGE SCALE GENOMIC DNA]</scope>
    <source>
        <strain evidence="6 7">B9</strain>
    </source>
</reference>
<sequence>MTHFRCTLLAVALSASAGAAAAQEYARPYGDAPYGDYSHREYRGDDGFRDARDAGGYEAQGTHSDWARVLRVDPVFGHGGRDVSTTGRHNCVTRQDGYVVTDPYRDDRHARDPYRNDPYGRDPYRDDGYRDGTYRDAYGDRGYGRDPYRDDPYRDSRRDDSGRMVATVLGGIAGAVLGSKVGNGSGQYVGTAVGTMVGGMAGRGIYDANRRQREVREGYVTTCDPEPYDRYGGDAYGGRHASDHAITEYDVTYAYGGREYVTRTDYHPGDRIRVRVDVRAE</sequence>
<proteinExistence type="predicted"/>
<evidence type="ECO:0000313" key="7">
    <source>
        <dbReference type="Proteomes" id="UP000294796"/>
    </source>
</evidence>
<dbReference type="EMBL" id="SMTF01000002">
    <property type="protein sequence ID" value="TDK27477.1"/>
    <property type="molecule type" value="Genomic_DNA"/>
</dbReference>
<evidence type="ECO:0000259" key="5">
    <source>
        <dbReference type="Pfam" id="PF05433"/>
    </source>
</evidence>
<evidence type="ECO:0000256" key="1">
    <source>
        <dbReference type="ARBA" id="ARBA00004370"/>
    </source>
</evidence>
<comment type="subcellular location">
    <subcellularLocation>
        <location evidence="1">Membrane</location>
    </subcellularLocation>
</comment>
<accession>A0A4R5U1M5</accession>
<dbReference type="AlphaFoldDB" id="A0A4R5U1M5"/>
<dbReference type="InterPro" id="IPR051407">
    <property type="entry name" value="Bact_OM_lipoprot/Surf_antigen"/>
</dbReference>
<protein>
    <submittedName>
        <fullName evidence="6">Glycine zipper 2TM domain-containing protein</fullName>
    </submittedName>
</protein>
<evidence type="ECO:0000313" key="6">
    <source>
        <dbReference type="EMBL" id="TDK27477.1"/>
    </source>
</evidence>
<dbReference type="OrthoDB" id="9132795at2"/>
<dbReference type="Pfam" id="PF05433">
    <property type="entry name" value="Rick_17kDa_Anti"/>
    <property type="match status" value="1"/>
</dbReference>
<keyword evidence="4" id="KW-0732">Signal</keyword>
<keyword evidence="7" id="KW-1185">Reference proteome</keyword>
<organism evidence="6 7">
    <name type="scientific">Luteimonas aestuarii</name>
    <dbReference type="NCBI Taxonomy" id="453837"/>
    <lineage>
        <taxon>Bacteria</taxon>
        <taxon>Pseudomonadati</taxon>
        <taxon>Pseudomonadota</taxon>
        <taxon>Gammaproteobacteria</taxon>
        <taxon>Lysobacterales</taxon>
        <taxon>Lysobacteraceae</taxon>
        <taxon>Luteimonas</taxon>
    </lineage>
</organism>
<dbReference type="GO" id="GO:0019867">
    <property type="term" value="C:outer membrane"/>
    <property type="evidence" value="ECO:0007669"/>
    <property type="project" value="InterPro"/>
</dbReference>
<dbReference type="PANTHER" id="PTHR35603">
    <property type="match status" value="1"/>
</dbReference>
<evidence type="ECO:0000256" key="4">
    <source>
        <dbReference type="SAM" id="SignalP"/>
    </source>
</evidence>
<dbReference type="RefSeq" id="WP_133320896.1">
    <property type="nucleotide sequence ID" value="NZ_SMTF01000002.1"/>
</dbReference>
<dbReference type="PANTHER" id="PTHR35603:SF2">
    <property type="entry name" value="OUTER MEMBRANE LIPOPROTEIN"/>
    <property type="match status" value="1"/>
</dbReference>
<feature type="compositionally biased region" description="Basic and acidic residues" evidence="3">
    <location>
        <begin position="103"/>
        <end position="160"/>
    </location>
</feature>
<feature type="signal peptide" evidence="4">
    <location>
        <begin position="1"/>
        <end position="21"/>
    </location>
</feature>
<gene>
    <name evidence="6" type="ORF">E2F46_04610</name>
</gene>
<dbReference type="Proteomes" id="UP000294796">
    <property type="component" value="Unassembled WGS sequence"/>
</dbReference>
<evidence type="ECO:0000256" key="2">
    <source>
        <dbReference type="ARBA" id="ARBA00023136"/>
    </source>
</evidence>